<evidence type="ECO:0000256" key="1">
    <source>
        <dbReference type="SAM" id="Phobius"/>
    </source>
</evidence>
<evidence type="ECO:0000313" key="3">
    <source>
        <dbReference type="Proteomes" id="UP000322524"/>
    </source>
</evidence>
<protein>
    <submittedName>
        <fullName evidence="2">Uncharacterized protein</fullName>
    </submittedName>
</protein>
<keyword evidence="1" id="KW-0472">Membrane</keyword>
<keyword evidence="1" id="KW-0812">Transmembrane</keyword>
<dbReference type="OrthoDB" id="2857726at2"/>
<accession>A0A5D4SW02</accession>
<reference evidence="2 3" key="1">
    <citation type="submission" date="2019-08" db="EMBL/GenBank/DDBJ databases">
        <title>Bacillus genomes from the desert of Cuatro Cienegas, Coahuila.</title>
        <authorList>
            <person name="Olmedo-Alvarez G."/>
        </authorList>
    </citation>
    <scope>NUCLEOTIDE SEQUENCE [LARGE SCALE GENOMIC DNA]</scope>
    <source>
        <strain evidence="2 3">CH28_1T</strain>
    </source>
</reference>
<name>A0A5D4SW02_9BACI</name>
<dbReference type="EMBL" id="VTEV01000005">
    <property type="protein sequence ID" value="TYS67475.1"/>
    <property type="molecule type" value="Genomic_DNA"/>
</dbReference>
<evidence type="ECO:0000313" key="2">
    <source>
        <dbReference type="EMBL" id="TYS67475.1"/>
    </source>
</evidence>
<keyword evidence="1" id="KW-1133">Transmembrane helix</keyword>
<feature type="transmembrane region" description="Helical" evidence="1">
    <location>
        <begin position="62"/>
        <end position="88"/>
    </location>
</feature>
<comment type="caution">
    <text evidence="2">The sequence shown here is derived from an EMBL/GenBank/DDBJ whole genome shotgun (WGS) entry which is preliminary data.</text>
</comment>
<gene>
    <name evidence="2" type="ORF">FZC76_12875</name>
</gene>
<proteinExistence type="predicted"/>
<organism evidence="2 3">
    <name type="scientific">Sutcliffiella horikoshii</name>
    <dbReference type="NCBI Taxonomy" id="79883"/>
    <lineage>
        <taxon>Bacteria</taxon>
        <taxon>Bacillati</taxon>
        <taxon>Bacillota</taxon>
        <taxon>Bacilli</taxon>
        <taxon>Bacillales</taxon>
        <taxon>Bacillaceae</taxon>
        <taxon>Sutcliffiella</taxon>
    </lineage>
</organism>
<sequence length="194" mass="22451">MKKNISFQFPIEKKDYTELFQYMPYFKSIFKMATVGNLVALFLFCGYNIIANLQIAQDGTQFLILNIVTVIIGFVMYYVILFLIRLFFRKIIENRSNKLHSLYFGSNSNYLVGFDPRFDSFILGKEKMKIPADQSLTVIETERNLLFYVGKGKGKDDKFLISKAGSSPDHLLKLERVTNLLEEKELTIQTAKPI</sequence>
<dbReference type="AlphaFoldDB" id="A0A5D4SW02"/>
<dbReference type="RefSeq" id="WP_148988590.1">
    <property type="nucleotide sequence ID" value="NZ_VTEV01000005.1"/>
</dbReference>
<dbReference type="Proteomes" id="UP000322524">
    <property type="component" value="Unassembled WGS sequence"/>
</dbReference>
<feature type="transmembrane region" description="Helical" evidence="1">
    <location>
        <begin position="29"/>
        <end position="50"/>
    </location>
</feature>